<evidence type="ECO:0000313" key="2">
    <source>
        <dbReference type="EMBL" id="DAE30165.1"/>
    </source>
</evidence>
<protein>
    <submittedName>
        <fullName evidence="2">Uncharacterized protein</fullName>
    </submittedName>
</protein>
<dbReference type="EMBL" id="BK059102">
    <property type="protein sequence ID" value="DAE30165.1"/>
    <property type="molecule type" value="Genomic_DNA"/>
</dbReference>
<organism evidence="2">
    <name type="scientific">virus sp. ctQmo6</name>
    <dbReference type="NCBI Taxonomy" id="2827990"/>
    <lineage>
        <taxon>Viruses</taxon>
    </lineage>
</organism>
<evidence type="ECO:0000256" key="1">
    <source>
        <dbReference type="SAM" id="Phobius"/>
    </source>
</evidence>
<name>A0A8S5RGG6_9VIRU</name>
<sequence>MSLFSALISSAVNSSTPTRSPSTLISHFLIFLYPAGCSGSFLLILNTLYSNIRIMSSVFIQKIEYFLLTF</sequence>
<accession>A0A8S5RGG6</accession>
<proteinExistence type="predicted"/>
<keyword evidence="1" id="KW-0812">Transmembrane</keyword>
<keyword evidence="1" id="KW-0472">Membrane</keyword>
<keyword evidence="1" id="KW-1133">Transmembrane helix</keyword>
<feature type="transmembrane region" description="Helical" evidence="1">
    <location>
        <begin position="24"/>
        <end position="45"/>
    </location>
</feature>
<reference evidence="2" key="1">
    <citation type="journal article" date="2021" name="Proc. Natl. Acad. Sci. U.S.A.">
        <title>A Catalog of Tens of Thousands of Viruses from Human Metagenomes Reveals Hidden Associations with Chronic Diseases.</title>
        <authorList>
            <person name="Tisza M.J."/>
            <person name="Buck C.B."/>
        </authorList>
    </citation>
    <scope>NUCLEOTIDE SEQUENCE</scope>
    <source>
        <strain evidence="2">CtQmo6</strain>
    </source>
</reference>